<keyword evidence="2" id="KW-1185">Reference proteome</keyword>
<protein>
    <submittedName>
        <fullName evidence="1">Uncharacterized protein</fullName>
    </submittedName>
</protein>
<name>A0AAU9IP57_9CILI</name>
<reference evidence="1" key="1">
    <citation type="submission" date="2021-09" db="EMBL/GenBank/DDBJ databases">
        <authorList>
            <consortium name="AG Swart"/>
            <person name="Singh M."/>
            <person name="Singh A."/>
            <person name="Seah K."/>
            <person name="Emmerich C."/>
        </authorList>
    </citation>
    <scope>NUCLEOTIDE SEQUENCE</scope>
    <source>
        <strain evidence="1">ATCC30299</strain>
    </source>
</reference>
<gene>
    <name evidence="1" type="ORF">BSTOLATCC_MIC15682</name>
</gene>
<evidence type="ECO:0000313" key="2">
    <source>
        <dbReference type="Proteomes" id="UP001162131"/>
    </source>
</evidence>
<accession>A0AAU9IP57</accession>
<evidence type="ECO:0000313" key="1">
    <source>
        <dbReference type="EMBL" id="CAG9316247.1"/>
    </source>
</evidence>
<sequence>MLFFLAGMNFHLPKEAREGSLGYGYTLDEEKFCSKLQKANKCQGVYENECKEITNDMEKCINATDEWIDDLNRLCENEINIFENCLEDGSKCEIERHNFIQCYWRTKPKWMQTDIFDYWKEK</sequence>
<comment type="caution">
    <text evidence="1">The sequence shown here is derived from an EMBL/GenBank/DDBJ whole genome shotgun (WGS) entry which is preliminary data.</text>
</comment>
<dbReference type="EMBL" id="CAJZBQ010000015">
    <property type="protein sequence ID" value="CAG9316247.1"/>
    <property type="molecule type" value="Genomic_DNA"/>
</dbReference>
<dbReference type="AlphaFoldDB" id="A0AAU9IP57"/>
<dbReference type="Proteomes" id="UP001162131">
    <property type="component" value="Unassembled WGS sequence"/>
</dbReference>
<proteinExistence type="predicted"/>
<organism evidence="1 2">
    <name type="scientific">Blepharisma stoltei</name>
    <dbReference type="NCBI Taxonomy" id="1481888"/>
    <lineage>
        <taxon>Eukaryota</taxon>
        <taxon>Sar</taxon>
        <taxon>Alveolata</taxon>
        <taxon>Ciliophora</taxon>
        <taxon>Postciliodesmatophora</taxon>
        <taxon>Heterotrichea</taxon>
        <taxon>Heterotrichida</taxon>
        <taxon>Blepharismidae</taxon>
        <taxon>Blepharisma</taxon>
    </lineage>
</organism>